<comment type="cofactor">
    <cofactor evidence="1 5">
        <name>pyridoxal 5'-phosphate</name>
        <dbReference type="ChEBI" id="CHEBI:597326"/>
    </cofactor>
</comment>
<keyword evidence="3 4" id="KW-0663">Pyridoxal phosphate</keyword>
<dbReference type="Proteomes" id="UP000264006">
    <property type="component" value="Chromosome"/>
</dbReference>
<protein>
    <submittedName>
        <fullName evidence="6">Cystathionine gamma-lyase</fullName>
    </submittedName>
</protein>
<keyword evidence="7" id="KW-1185">Reference proteome</keyword>
<proteinExistence type="inferred from homology"/>
<dbReference type="InterPro" id="IPR015424">
    <property type="entry name" value="PyrdxlP-dep_Trfase"/>
</dbReference>
<dbReference type="EMBL" id="CP031165">
    <property type="protein sequence ID" value="AXV06257.1"/>
    <property type="molecule type" value="Genomic_DNA"/>
</dbReference>
<dbReference type="OrthoDB" id="9780685at2"/>
<dbReference type="Gene3D" id="3.40.640.10">
    <property type="entry name" value="Type I PLP-dependent aspartate aminotransferase-like (Major domain)"/>
    <property type="match status" value="1"/>
</dbReference>
<evidence type="ECO:0000256" key="1">
    <source>
        <dbReference type="ARBA" id="ARBA00001933"/>
    </source>
</evidence>
<dbReference type="InterPro" id="IPR015421">
    <property type="entry name" value="PyrdxlP-dep_Trfase_major"/>
</dbReference>
<dbReference type="GO" id="GO:0003962">
    <property type="term" value="F:cystathionine gamma-synthase activity"/>
    <property type="evidence" value="ECO:0007669"/>
    <property type="project" value="TreeGrafter"/>
</dbReference>
<evidence type="ECO:0000313" key="7">
    <source>
        <dbReference type="Proteomes" id="UP000264006"/>
    </source>
</evidence>
<dbReference type="NCBIfam" id="NF005871">
    <property type="entry name" value="PRK07811.1"/>
    <property type="match status" value="1"/>
</dbReference>
<accession>A0A346XVL0</accession>
<dbReference type="InterPro" id="IPR000277">
    <property type="entry name" value="Cys/Met-Metab_PyrdxlP-dep_enz"/>
</dbReference>
<dbReference type="GO" id="GO:0004123">
    <property type="term" value="F:cystathionine gamma-lyase activity"/>
    <property type="evidence" value="ECO:0007669"/>
    <property type="project" value="TreeGrafter"/>
</dbReference>
<comment type="similarity">
    <text evidence="2 5">Belongs to the trans-sulfuration enzymes family.</text>
</comment>
<dbReference type="FunFam" id="3.40.640.10:FF:000009">
    <property type="entry name" value="Cystathionine gamma-synthase homolog"/>
    <property type="match status" value="1"/>
</dbReference>
<dbReference type="PANTHER" id="PTHR11808">
    <property type="entry name" value="TRANS-SULFURATION ENZYME FAMILY MEMBER"/>
    <property type="match status" value="1"/>
</dbReference>
<gene>
    <name evidence="6" type="ORF">DVS28_a1564</name>
</gene>
<dbReference type="PIRSF" id="PIRSF001434">
    <property type="entry name" value="CGS"/>
    <property type="match status" value="1"/>
</dbReference>
<dbReference type="AlphaFoldDB" id="A0A346XVL0"/>
<dbReference type="SUPFAM" id="SSF53383">
    <property type="entry name" value="PLP-dependent transferases"/>
    <property type="match status" value="1"/>
</dbReference>
<dbReference type="InterPro" id="IPR015422">
    <property type="entry name" value="PyrdxlP-dep_Trfase_small"/>
</dbReference>
<name>A0A346XVL0_9ACTN</name>
<dbReference type="CDD" id="cd00614">
    <property type="entry name" value="CGS_like"/>
    <property type="match status" value="1"/>
</dbReference>
<dbReference type="Pfam" id="PF01053">
    <property type="entry name" value="Cys_Met_Meta_PP"/>
    <property type="match status" value="1"/>
</dbReference>
<dbReference type="GO" id="GO:0005737">
    <property type="term" value="C:cytoplasm"/>
    <property type="evidence" value="ECO:0007669"/>
    <property type="project" value="TreeGrafter"/>
</dbReference>
<feature type="modified residue" description="N6-(pyridoxal phosphate)lysine" evidence="4">
    <location>
        <position position="206"/>
    </location>
</feature>
<evidence type="ECO:0000256" key="3">
    <source>
        <dbReference type="ARBA" id="ARBA00022898"/>
    </source>
</evidence>
<organism evidence="6 7">
    <name type="scientific">Euzebya pacifica</name>
    <dbReference type="NCBI Taxonomy" id="1608957"/>
    <lineage>
        <taxon>Bacteria</taxon>
        <taxon>Bacillati</taxon>
        <taxon>Actinomycetota</taxon>
        <taxon>Nitriliruptoria</taxon>
        <taxon>Euzebyales</taxon>
    </lineage>
</organism>
<sequence>MSDSSLERWQDAGFATRAIHAGQDPEPRTGAVAVPVFQTSTFAQPAVGEHLGWDYARSGNPTRDALEESLASLEVGRYGSAFASGSAAQDAVLRTLRPGDHVIIAPDVYGGTYRQFKRVHEPWGMAFTPVDLSDLDAVAAAWRPETRMIWVETPTNPLLNVFDIEALSAFAHERGARVVVDNTFATPYLQQPLELGADAVVHSATKYLGGHSDVVSGGFVTRDEELAEQVAFNQNSMGAVPGPWDVFLVLRGIKTLGLRMDRACDNAQQCVEVLRSSDVVTEVLYPGLASHPGHEVATKQMRDYGAMISFRVGDEGLARRICASFEVFTLGESLGAVESLVEHPGAMTHMSVAGSPLEVPADLIRLSVGIEDAADLTADLQQALGTT</sequence>
<evidence type="ECO:0000256" key="5">
    <source>
        <dbReference type="RuleBase" id="RU362118"/>
    </source>
</evidence>
<dbReference type="RefSeq" id="WP_114590942.1">
    <property type="nucleotide sequence ID" value="NZ_CP031165.1"/>
</dbReference>
<keyword evidence="6" id="KW-0456">Lyase</keyword>
<dbReference type="GO" id="GO:0030170">
    <property type="term" value="F:pyridoxal phosphate binding"/>
    <property type="evidence" value="ECO:0007669"/>
    <property type="project" value="InterPro"/>
</dbReference>
<evidence type="ECO:0000313" key="6">
    <source>
        <dbReference type="EMBL" id="AXV06257.1"/>
    </source>
</evidence>
<reference evidence="6 7" key="1">
    <citation type="submission" date="2018-09" db="EMBL/GenBank/DDBJ databases">
        <title>Complete genome sequence of Euzebya sp. DY32-46 isolated from seawater of Pacific Ocean.</title>
        <authorList>
            <person name="Xu L."/>
            <person name="Wu Y.-H."/>
            <person name="Xu X.-W."/>
        </authorList>
    </citation>
    <scope>NUCLEOTIDE SEQUENCE [LARGE SCALE GENOMIC DNA]</scope>
    <source>
        <strain evidence="6 7">DY32-46</strain>
    </source>
</reference>
<evidence type="ECO:0000256" key="2">
    <source>
        <dbReference type="ARBA" id="ARBA00009077"/>
    </source>
</evidence>
<dbReference type="GO" id="GO:0019343">
    <property type="term" value="P:cysteine biosynthetic process via cystathionine"/>
    <property type="evidence" value="ECO:0007669"/>
    <property type="project" value="TreeGrafter"/>
</dbReference>
<dbReference type="GO" id="GO:0019346">
    <property type="term" value="P:transsulfuration"/>
    <property type="evidence" value="ECO:0007669"/>
    <property type="project" value="InterPro"/>
</dbReference>
<evidence type="ECO:0000256" key="4">
    <source>
        <dbReference type="PIRSR" id="PIRSR001434-2"/>
    </source>
</evidence>
<dbReference type="KEGG" id="euz:DVS28_a1564"/>
<dbReference type="PANTHER" id="PTHR11808:SF15">
    <property type="entry name" value="CYSTATHIONINE GAMMA-LYASE"/>
    <property type="match status" value="1"/>
</dbReference>
<dbReference type="Gene3D" id="3.90.1150.10">
    <property type="entry name" value="Aspartate Aminotransferase, domain 1"/>
    <property type="match status" value="1"/>
</dbReference>